<dbReference type="CDD" id="cd13836">
    <property type="entry name" value="IHF_B"/>
    <property type="match status" value="1"/>
</dbReference>
<protein>
    <submittedName>
        <fullName evidence="4">Integration host factor subunit beta</fullName>
    </submittedName>
</protein>
<gene>
    <name evidence="4" type="ORF">CDSE_0695</name>
</gene>
<evidence type="ECO:0000256" key="2">
    <source>
        <dbReference type="ARBA" id="ARBA00023125"/>
    </source>
</evidence>
<dbReference type="EMBL" id="CP003803">
    <property type="protein sequence ID" value="AGF46974.1"/>
    <property type="molecule type" value="Genomic_DNA"/>
</dbReference>
<keyword evidence="5" id="KW-1185">Reference proteome</keyword>
<evidence type="ECO:0000256" key="1">
    <source>
        <dbReference type="ARBA" id="ARBA00010529"/>
    </source>
</evidence>
<dbReference type="InterPro" id="IPR010992">
    <property type="entry name" value="IHF-like_DNA-bd_dom_sf"/>
</dbReference>
<comment type="similarity">
    <text evidence="1 3">Belongs to the bacterial histone-like protein family.</text>
</comment>
<evidence type="ECO:0000313" key="5">
    <source>
        <dbReference type="Proteomes" id="UP000011547"/>
    </source>
</evidence>
<dbReference type="RefSeq" id="WP_015396385.1">
    <property type="nucleotide sequence ID" value="NC_020294.1"/>
</dbReference>
<reference evidence="4 5" key="1">
    <citation type="journal article" date="2013" name="Genome Biol. Evol.">
        <title>Genome evolution and phylogenomic analysis of candidatus kinetoplastibacterium, the betaproteobacterial endosymbionts of strigomonas and angomonas.</title>
        <authorList>
            <person name="Alves J.M."/>
            <person name="Serrano M.G."/>
            <person name="Maia da Silva F."/>
            <person name="Voegtly L.J."/>
            <person name="Matveyev A.V."/>
            <person name="Teixeira M.M."/>
            <person name="Camargo E.P."/>
            <person name="Buck G.A."/>
        </authorList>
    </citation>
    <scope>NUCLEOTIDE SEQUENCE [LARGE SCALE GENOMIC DNA]</scope>
    <source>
        <strain evidence="4 5">TCC079E</strain>
    </source>
</reference>
<dbReference type="KEGG" id="kde:CDSE_0695"/>
<dbReference type="InterPro" id="IPR000119">
    <property type="entry name" value="Hist_DNA-bd"/>
</dbReference>
<dbReference type="PATRIC" id="fig|1208919.3.peg.412"/>
<dbReference type="Proteomes" id="UP000011547">
    <property type="component" value="Chromosome"/>
</dbReference>
<dbReference type="eggNOG" id="COG0776">
    <property type="taxonomic scope" value="Bacteria"/>
</dbReference>
<name>M1LUI7_9PROT</name>
<accession>M1LUI7</accession>
<dbReference type="PANTHER" id="PTHR33175:SF5">
    <property type="entry name" value="INTEGRATION HOST FACTOR SUBUNIT BETA"/>
    <property type="match status" value="1"/>
</dbReference>
<dbReference type="OrthoDB" id="9804203at2"/>
<organism evidence="4 5">
    <name type="scientific">Candidatus Kinetoplastidibacterium desouzai TCC079E</name>
    <dbReference type="NCBI Taxonomy" id="1208919"/>
    <lineage>
        <taxon>Bacteria</taxon>
        <taxon>Pseudomonadati</taxon>
        <taxon>Pseudomonadota</taxon>
        <taxon>Betaproteobacteria</taxon>
        <taxon>Candidatus Kinetoplastidibacterium</taxon>
    </lineage>
</organism>
<dbReference type="Gene3D" id="4.10.520.10">
    <property type="entry name" value="IHF-like DNA-binding proteins"/>
    <property type="match status" value="1"/>
</dbReference>
<dbReference type="SMART" id="SM00411">
    <property type="entry name" value="BHL"/>
    <property type="match status" value="1"/>
</dbReference>
<dbReference type="PRINTS" id="PR01727">
    <property type="entry name" value="DNABINDINGHU"/>
</dbReference>
<dbReference type="GO" id="GO:0030527">
    <property type="term" value="F:structural constituent of chromatin"/>
    <property type="evidence" value="ECO:0007669"/>
    <property type="project" value="InterPro"/>
</dbReference>
<keyword evidence="2" id="KW-0238">DNA-binding</keyword>
<sequence>MTRLDLIDRLAARFPDFTLKDIESVIRTIFSSLEDSILLDRRVEIRGFGSFSVSQRKSRTARNPKSGDVVSLSDRKVPVFRAGKELRERVNVSK</sequence>
<dbReference type="GO" id="GO:0005829">
    <property type="term" value="C:cytosol"/>
    <property type="evidence" value="ECO:0007669"/>
    <property type="project" value="TreeGrafter"/>
</dbReference>
<proteinExistence type="inferred from homology"/>
<dbReference type="PANTHER" id="PTHR33175">
    <property type="entry name" value="DNA-BINDING PROTEIN HU"/>
    <property type="match status" value="1"/>
</dbReference>
<dbReference type="HOGENOM" id="CLU_105066_2_0_4"/>
<evidence type="ECO:0000256" key="3">
    <source>
        <dbReference type="RuleBase" id="RU003939"/>
    </source>
</evidence>
<dbReference type="SUPFAM" id="SSF47729">
    <property type="entry name" value="IHF-like DNA-binding proteins"/>
    <property type="match status" value="1"/>
</dbReference>
<dbReference type="STRING" id="1208919.CDSE_0695"/>
<dbReference type="AlphaFoldDB" id="M1LUI7"/>
<dbReference type="Pfam" id="PF00216">
    <property type="entry name" value="Bac_DNA_binding"/>
    <property type="match status" value="1"/>
</dbReference>
<evidence type="ECO:0000313" key="4">
    <source>
        <dbReference type="EMBL" id="AGF46974.1"/>
    </source>
</evidence>
<dbReference type="GO" id="GO:0003677">
    <property type="term" value="F:DNA binding"/>
    <property type="evidence" value="ECO:0007669"/>
    <property type="project" value="UniProtKB-KW"/>
</dbReference>